<dbReference type="HOGENOM" id="CLU_114306_1_0_0"/>
<keyword evidence="10" id="KW-1185">Reference proteome</keyword>
<dbReference type="NCBIfam" id="TIGR00105">
    <property type="entry name" value="L31"/>
    <property type="match status" value="1"/>
</dbReference>
<evidence type="ECO:0000256" key="4">
    <source>
        <dbReference type="ARBA" id="ARBA00022980"/>
    </source>
</evidence>
<keyword evidence="7" id="KW-0862">Zinc</keyword>
<dbReference type="GO" id="GO:0006412">
    <property type="term" value="P:translation"/>
    <property type="evidence" value="ECO:0007669"/>
    <property type="project" value="UniProtKB-UniRule"/>
</dbReference>
<comment type="subunit">
    <text evidence="7">Part of the 50S ribosomal subunit.</text>
</comment>
<dbReference type="Proteomes" id="UP000000323">
    <property type="component" value="Chromosome 1"/>
</dbReference>
<dbReference type="STRING" id="525904.Tter_0490"/>
<dbReference type="GO" id="GO:0019843">
    <property type="term" value="F:rRNA binding"/>
    <property type="evidence" value="ECO:0007669"/>
    <property type="project" value="UniProtKB-KW"/>
</dbReference>
<dbReference type="GO" id="GO:0046872">
    <property type="term" value="F:metal ion binding"/>
    <property type="evidence" value="ECO:0007669"/>
    <property type="project" value="UniProtKB-KW"/>
</dbReference>
<feature type="binding site" evidence="7">
    <location>
        <position position="36"/>
    </location>
    <ligand>
        <name>Zn(2+)</name>
        <dbReference type="ChEBI" id="CHEBI:29105"/>
    </ligand>
</feature>
<comment type="cofactor">
    <cofactor evidence="7">
        <name>Zn(2+)</name>
        <dbReference type="ChEBI" id="CHEBI:29105"/>
    </cofactor>
    <text evidence="7">Binds 1 zinc ion per subunit.</text>
</comment>
<evidence type="ECO:0000313" key="9">
    <source>
        <dbReference type="EMBL" id="ACZ41411.1"/>
    </source>
</evidence>
<dbReference type="PRINTS" id="PR01249">
    <property type="entry name" value="RIBOSOMALL31"/>
</dbReference>
<dbReference type="PANTHER" id="PTHR33280:SF1">
    <property type="entry name" value="LARGE RIBOSOMAL SUBUNIT PROTEIN BL31C"/>
    <property type="match status" value="1"/>
</dbReference>
<dbReference type="Gene3D" id="4.10.830.30">
    <property type="entry name" value="Ribosomal protein L31"/>
    <property type="match status" value="1"/>
</dbReference>
<evidence type="ECO:0000256" key="7">
    <source>
        <dbReference type="HAMAP-Rule" id="MF_00501"/>
    </source>
</evidence>
<dbReference type="EMBL" id="CP001825">
    <property type="protein sequence ID" value="ACZ41411.1"/>
    <property type="molecule type" value="Genomic_DNA"/>
</dbReference>
<keyword evidence="2 7" id="KW-0699">rRNA-binding</keyword>
<dbReference type="PANTHER" id="PTHR33280">
    <property type="entry name" value="50S RIBOSOMAL PROTEIN L31, CHLOROPLASTIC"/>
    <property type="match status" value="1"/>
</dbReference>
<dbReference type="eggNOG" id="COG0254">
    <property type="taxonomic scope" value="Bacteria"/>
</dbReference>
<dbReference type="GO" id="GO:0003735">
    <property type="term" value="F:structural constituent of ribosome"/>
    <property type="evidence" value="ECO:0007669"/>
    <property type="project" value="InterPro"/>
</dbReference>
<proteinExistence type="inferred from homology"/>
<evidence type="ECO:0000256" key="2">
    <source>
        <dbReference type="ARBA" id="ARBA00022730"/>
    </source>
</evidence>
<keyword evidence="5 7" id="KW-0687">Ribonucleoprotein</keyword>
<dbReference type="InterPro" id="IPR002150">
    <property type="entry name" value="Ribosomal_bL31"/>
</dbReference>
<organism evidence="9 10">
    <name type="scientific">Thermobaculum terrenum (strain ATCC BAA-798 / CCMEE 7001 / YNP1)</name>
    <dbReference type="NCBI Taxonomy" id="525904"/>
    <lineage>
        <taxon>Bacteria</taxon>
        <taxon>Bacillati</taxon>
        <taxon>Chloroflexota</taxon>
        <taxon>Chloroflexia</taxon>
        <taxon>Candidatus Thermobaculales</taxon>
        <taxon>Candidatus Thermobaculaceae</taxon>
        <taxon>Thermobaculum</taxon>
    </lineage>
</organism>
<dbReference type="RefSeq" id="WP_012874446.1">
    <property type="nucleotide sequence ID" value="NC_013525.1"/>
</dbReference>
<evidence type="ECO:0000256" key="5">
    <source>
        <dbReference type="ARBA" id="ARBA00023274"/>
    </source>
</evidence>
<dbReference type="KEGG" id="ttr:Tter_0490"/>
<dbReference type="InterPro" id="IPR042105">
    <property type="entry name" value="Ribosomal_bL31_sf"/>
</dbReference>
<dbReference type="GO" id="GO:0005840">
    <property type="term" value="C:ribosome"/>
    <property type="evidence" value="ECO:0007669"/>
    <property type="project" value="UniProtKB-KW"/>
</dbReference>
<feature type="binding site" evidence="7">
    <location>
        <position position="39"/>
    </location>
    <ligand>
        <name>Zn(2+)</name>
        <dbReference type="ChEBI" id="CHEBI:29105"/>
    </ligand>
</feature>
<evidence type="ECO:0000313" key="10">
    <source>
        <dbReference type="Proteomes" id="UP000000323"/>
    </source>
</evidence>
<dbReference type="SUPFAM" id="SSF143800">
    <property type="entry name" value="L28p-like"/>
    <property type="match status" value="1"/>
</dbReference>
<comment type="function">
    <text evidence="7">Binds the 23S rRNA.</text>
</comment>
<sequence>MKPNIHPQYVEATVHCSCGNTWKTRSTKPNIRVDLCSKCHPFFTGEQRIVDTAGQVDRFMRRLERRQAGRGGGTPVTIPAEERPTVAEAESQEQ</sequence>
<dbReference type="GO" id="GO:1990904">
    <property type="term" value="C:ribonucleoprotein complex"/>
    <property type="evidence" value="ECO:0007669"/>
    <property type="project" value="UniProtKB-KW"/>
</dbReference>
<protein>
    <recommendedName>
        <fullName evidence="6 7">Large ribosomal subunit protein bL31</fullName>
    </recommendedName>
</protein>
<keyword evidence="7" id="KW-0479">Metal-binding</keyword>
<feature type="region of interest" description="Disordered" evidence="8">
    <location>
        <begin position="64"/>
        <end position="94"/>
    </location>
</feature>
<evidence type="ECO:0000256" key="1">
    <source>
        <dbReference type="ARBA" id="ARBA00009296"/>
    </source>
</evidence>
<accession>D1CEQ5</accession>
<comment type="similarity">
    <text evidence="1 7">Belongs to the bacterial ribosomal protein bL31 family. Type A subfamily.</text>
</comment>
<dbReference type="InterPro" id="IPR034704">
    <property type="entry name" value="Ribosomal_bL28/bL31-like_sf"/>
</dbReference>
<keyword evidence="4 7" id="KW-0689">Ribosomal protein</keyword>
<keyword evidence="3 7" id="KW-0694">RNA-binding</keyword>
<dbReference type="AlphaFoldDB" id="D1CEQ5"/>
<dbReference type="HAMAP" id="MF_00501">
    <property type="entry name" value="Ribosomal_bL31_1"/>
    <property type="match status" value="1"/>
</dbReference>
<name>D1CEQ5_THET1</name>
<dbReference type="OrthoDB" id="9803251at2"/>
<reference evidence="10" key="1">
    <citation type="journal article" date="2010" name="Stand. Genomic Sci.">
        <title>Complete genome sequence of 'Thermobaculum terrenum' type strain (YNP1).</title>
        <authorList>
            <person name="Kiss H."/>
            <person name="Cleland D."/>
            <person name="Lapidus A."/>
            <person name="Lucas S."/>
            <person name="Glavina Del Rio T."/>
            <person name="Nolan M."/>
            <person name="Tice H."/>
            <person name="Han C."/>
            <person name="Goodwin L."/>
            <person name="Pitluck S."/>
            <person name="Liolios K."/>
            <person name="Ivanova N."/>
            <person name="Mavromatis K."/>
            <person name="Ovchinnikova G."/>
            <person name="Pati A."/>
            <person name="Chen A."/>
            <person name="Palaniappan K."/>
            <person name="Land M."/>
            <person name="Hauser L."/>
            <person name="Chang Y."/>
            <person name="Jeffries C."/>
            <person name="Lu M."/>
            <person name="Brettin T."/>
            <person name="Detter J."/>
            <person name="Goker M."/>
            <person name="Tindall B."/>
            <person name="Beck B."/>
            <person name="McDermott T."/>
            <person name="Woyke T."/>
            <person name="Bristow J."/>
            <person name="Eisen J."/>
            <person name="Markowitz V."/>
            <person name="Hugenholtz P."/>
            <person name="Kyrpides N."/>
            <person name="Klenk H."/>
            <person name="Cheng J."/>
        </authorList>
    </citation>
    <scope>NUCLEOTIDE SEQUENCE [LARGE SCALE GENOMIC DNA]</scope>
    <source>
        <strain evidence="10">ATCC BAA-798 / YNP1</strain>
    </source>
</reference>
<evidence type="ECO:0000256" key="8">
    <source>
        <dbReference type="SAM" id="MobiDB-lite"/>
    </source>
</evidence>
<dbReference type="Pfam" id="PF01197">
    <property type="entry name" value="Ribosomal_L31"/>
    <property type="match status" value="1"/>
</dbReference>
<evidence type="ECO:0000256" key="6">
    <source>
        <dbReference type="ARBA" id="ARBA00035687"/>
    </source>
</evidence>
<dbReference type="InterPro" id="IPR027491">
    <property type="entry name" value="Ribosomal_bL31_A"/>
</dbReference>
<gene>
    <name evidence="7" type="primary">rpmE</name>
    <name evidence="9" type="ordered locus">Tter_0490</name>
</gene>
<feature type="binding site" evidence="7">
    <location>
        <position position="16"/>
    </location>
    <ligand>
        <name>Zn(2+)</name>
        <dbReference type="ChEBI" id="CHEBI:29105"/>
    </ligand>
</feature>
<feature type="binding site" evidence="7">
    <location>
        <position position="18"/>
    </location>
    <ligand>
        <name>Zn(2+)</name>
        <dbReference type="ChEBI" id="CHEBI:29105"/>
    </ligand>
</feature>
<dbReference type="NCBIfam" id="NF000612">
    <property type="entry name" value="PRK00019.1"/>
    <property type="match status" value="1"/>
</dbReference>
<evidence type="ECO:0000256" key="3">
    <source>
        <dbReference type="ARBA" id="ARBA00022884"/>
    </source>
</evidence>
<dbReference type="NCBIfam" id="NF001809">
    <property type="entry name" value="PRK00528.1"/>
    <property type="match status" value="1"/>
</dbReference>